<keyword evidence="6" id="KW-1185">Reference proteome</keyword>
<dbReference type="Pfam" id="PF02254">
    <property type="entry name" value="TrkA_N"/>
    <property type="match status" value="2"/>
</dbReference>
<feature type="domain" description="RCK N-terminal" evidence="3">
    <location>
        <begin position="360"/>
        <end position="491"/>
    </location>
</feature>
<feature type="transmembrane region" description="Helical" evidence="2">
    <location>
        <begin position="318"/>
        <end position="343"/>
    </location>
</feature>
<dbReference type="PANTHER" id="PTHR43833">
    <property type="entry name" value="POTASSIUM CHANNEL PROTEIN 2-RELATED-RELATED"/>
    <property type="match status" value="1"/>
</dbReference>
<evidence type="ECO:0000259" key="3">
    <source>
        <dbReference type="PROSITE" id="PS51201"/>
    </source>
</evidence>
<dbReference type="Gene3D" id="3.30.70.1450">
    <property type="entry name" value="Regulator of K+ conductance, C-terminal domain"/>
    <property type="match status" value="1"/>
</dbReference>
<gene>
    <name evidence="5" type="ORF">K8U61_24450</name>
</gene>
<dbReference type="InterPro" id="IPR050721">
    <property type="entry name" value="Trk_Ktr_HKT_K-transport"/>
</dbReference>
<comment type="caution">
    <text evidence="5">The sequence shown here is derived from an EMBL/GenBank/DDBJ whole genome shotgun (WGS) entry which is preliminary data.</text>
</comment>
<feature type="domain" description="RCK N-terminal" evidence="3">
    <location>
        <begin position="9"/>
        <end position="129"/>
    </location>
</feature>
<dbReference type="Proteomes" id="UP000780875">
    <property type="component" value="Unassembled WGS sequence"/>
</dbReference>
<reference evidence="5 6" key="1">
    <citation type="submission" date="2021-09" db="EMBL/GenBank/DDBJ databases">
        <title>Whole genome sequence of Nocardioides sp. GBK3QG-3.</title>
        <authorList>
            <person name="Tuo L."/>
        </authorList>
    </citation>
    <scope>NUCLEOTIDE SEQUENCE [LARGE SCALE GENOMIC DNA]</scope>
    <source>
        <strain evidence="5 6">GBK3QG-3</strain>
    </source>
</reference>
<keyword evidence="2" id="KW-0472">Membrane</keyword>
<evidence type="ECO:0000256" key="2">
    <source>
        <dbReference type="SAM" id="Phobius"/>
    </source>
</evidence>
<comment type="subcellular location">
    <subcellularLocation>
        <location evidence="1">Cell membrane</location>
        <topology evidence="1">Multi-pass membrane protein</topology>
    </subcellularLocation>
</comment>
<dbReference type="PANTHER" id="PTHR43833:SF11">
    <property type="entry name" value="VOLTAGE-GATED POTASSIUM CHANNEL KCH"/>
    <property type="match status" value="1"/>
</dbReference>
<evidence type="ECO:0000256" key="1">
    <source>
        <dbReference type="ARBA" id="ARBA00004651"/>
    </source>
</evidence>
<dbReference type="Pfam" id="PF07885">
    <property type="entry name" value="Ion_trans_2"/>
    <property type="match status" value="1"/>
</dbReference>
<keyword evidence="2" id="KW-0812">Transmembrane</keyword>
<feature type="domain" description="RCK C-terminal" evidence="4">
    <location>
        <begin position="503"/>
        <end position="584"/>
    </location>
</feature>
<evidence type="ECO:0000313" key="5">
    <source>
        <dbReference type="EMBL" id="MBZ5741333.1"/>
    </source>
</evidence>
<dbReference type="InterPro" id="IPR013099">
    <property type="entry name" value="K_chnl_dom"/>
</dbReference>
<dbReference type="InterPro" id="IPR036721">
    <property type="entry name" value="RCK_C_sf"/>
</dbReference>
<dbReference type="InterPro" id="IPR036291">
    <property type="entry name" value="NAD(P)-bd_dom_sf"/>
</dbReference>
<accession>A0ABS7UJW6</accession>
<dbReference type="PROSITE" id="PS51202">
    <property type="entry name" value="RCK_C"/>
    <property type="match status" value="2"/>
</dbReference>
<dbReference type="Gene3D" id="3.40.50.720">
    <property type="entry name" value="NAD(P)-binding Rossmann-like Domain"/>
    <property type="match status" value="2"/>
</dbReference>
<dbReference type="InterPro" id="IPR003148">
    <property type="entry name" value="RCK_N"/>
</dbReference>
<sequence>MTQATSEWSGHVIVCGLHDEGLRVVEQLHAVGVPVVVVDPVPDHRLVEALRVLQVPYVAADAREPATLATAGLAGALALVCAESDDLQTLATALLARELRPELRVVVQLRNAAVGRALADVGVAVLDVARLTAPSVVEACLRSGAWTLRLGAESFRVVETTCLRPGRLRDLYGDLAPIAVVPAATGRAAVAPGRDTEVEAGDTVVVVGTPDEIGDIDPGARRTATAPAFVGARAPRPPRAQRSLLRDLVADIDRRIKLALLALLGLIAASMTMLLVGYEEPSGRRMTPLDALYFTVETIGTVGYGDFYFRDQHPWLRLWAICLMVVGATLATVFFALLTNALIGRRIEETLGRRRITGLDGHVIVVGVGSIGVAVVDGLRAAGTEVVAVDGDEGNRFLGQLREKQVPVVTADATLPETLASLRLDRARAVAVMTSDDLANLEAGLAVRDLLGERWPTVPVVLRLFDQRLADTVATSFDFRFVRSPAALAAPWFVGAALGLDVIDTFYVGDRPMLVARLDVRPGSGLDGLAMRDLAARILVVSLVREGGPAEHKPRRDTRFAAGDTAFLVGPYEELLHLLRTDAPSPARRTTGDVQETL</sequence>
<dbReference type="RefSeq" id="WP_224125630.1">
    <property type="nucleotide sequence ID" value="NZ_JAIQZJ010000029.1"/>
</dbReference>
<name>A0ABS7UJW6_9ACTN</name>
<dbReference type="SUPFAM" id="SSF116726">
    <property type="entry name" value="TrkA C-terminal domain-like"/>
    <property type="match status" value="1"/>
</dbReference>
<organism evidence="5 6">
    <name type="scientific">Nocardioides mangrovi</name>
    <dbReference type="NCBI Taxonomy" id="2874580"/>
    <lineage>
        <taxon>Bacteria</taxon>
        <taxon>Bacillati</taxon>
        <taxon>Actinomycetota</taxon>
        <taxon>Actinomycetes</taxon>
        <taxon>Propionibacteriales</taxon>
        <taxon>Nocardioidaceae</taxon>
        <taxon>Nocardioides</taxon>
    </lineage>
</organism>
<evidence type="ECO:0000259" key="4">
    <source>
        <dbReference type="PROSITE" id="PS51202"/>
    </source>
</evidence>
<dbReference type="Gene3D" id="1.10.287.70">
    <property type="match status" value="1"/>
</dbReference>
<dbReference type="PROSITE" id="PS51201">
    <property type="entry name" value="RCK_N"/>
    <property type="match status" value="2"/>
</dbReference>
<feature type="domain" description="RCK C-terminal" evidence="4">
    <location>
        <begin position="138"/>
        <end position="222"/>
    </location>
</feature>
<dbReference type="SUPFAM" id="SSF51735">
    <property type="entry name" value="NAD(P)-binding Rossmann-fold domains"/>
    <property type="match status" value="2"/>
</dbReference>
<keyword evidence="2" id="KW-1133">Transmembrane helix</keyword>
<dbReference type="InterPro" id="IPR006037">
    <property type="entry name" value="RCK_C"/>
</dbReference>
<proteinExistence type="predicted"/>
<protein>
    <submittedName>
        <fullName evidence="5">NAD-binding protein</fullName>
    </submittedName>
</protein>
<dbReference type="EMBL" id="JAIQZJ010000029">
    <property type="protein sequence ID" value="MBZ5741333.1"/>
    <property type="molecule type" value="Genomic_DNA"/>
</dbReference>
<dbReference type="SUPFAM" id="SSF81324">
    <property type="entry name" value="Voltage-gated potassium channels"/>
    <property type="match status" value="1"/>
</dbReference>
<evidence type="ECO:0000313" key="6">
    <source>
        <dbReference type="Proteomes" id="UP000780875"/>
    </source>
</evidence>
<dbReference type="PROSITE" id="PS50890">
    <property type="entry name" value="PUA"/>
    <property type="match status" value="1"/>
</dbReference>
<feature type="transmembrane region" description="Helical" evidence="2">
    <location>
        <begin position="258"/>
        <end position="278"/>
    </location>
</feature>